<dbReference type="Gene3D" id="1.10.630.10">
    <property type="entry name" value="Cytochrome P450"/>
    <property type="match status" value="1"/>
</dbReference>
<dbReference type="EMBL" id="JAACJL010000015">
    <property type="protein sequence ID" value="KAF4620344.1"/>
    <property type="molecule type" value="Genomic_DNA"/>
</dbReference>
<feature type="binding site" description="axial binding residue" evidence="9">
    <location>
        <position position="438"/>
    </location>
    <ligand>
        <name>heme</name>
        <dbReference type="ChEBI" id="CHEBI:30413"/>
    </ligand>
    <ligandPart>
        <name>Fe</name>
        <dbReference type="ChEBI" id="CHEBI:18248"/>
    </ligandPart>
</feature>
<evidence type="ECO:0000313" key="11">
    <source>
        <dbReference type="EMBL" id="KAF4620344.1"/>
    </source>
</evidence>
<dbReference type="PRINTS" id="PR00463">
    <property type="entry name" value="EP450I"/>
</dbReference>
<dbReference type="CDD" id="cd11065">
    <property type="entry name" value="CYP64-like"/>
    <property type="match status" value="1"/>
</dbReference>
<feature type="chain" id="PRO_5034411536" description="Cytochrome P450" evidence="10">
    <location>
        <begin position="17"/>
        <end position="509"/>
    </location>
</feature>
<evidence type="ECO:0000256" key="1">
    <source>
        <dbReference type="ARBA" id="ARBA00001971"/>
    </source>
</evidence>
<keyword evidence="12" id="KW-1185">Reference proteome</keyword>
<dbReference type="Proteomes" id="UP000521872">
    <property type="component" value="Unassembled WGS sequence"/>
</dbReference>
<protein>
    <recommendedName>
        <fullName evidence="13">Cytochrome P450</fullName>
    </recommendedName>
</protein>
<name>A0A8H4QZ81_9AGAR</name>
<sequence length="509" mass="57697">MHALATILVALLGVWALRKLAAFLRRRSSAPYPPGPIPKPLIGNVLDFPLVNAPEKYLEWGQKYNSDLLHAEVFGKHIIVINSLKIADELLERRAKIYSDRPKIPLFELFGWQGNVASMQYKEEWKYCRRICQQNFRPDAATKYWPLQVQKVRAMLGGLLNSPEDFDAHNKKLNISIPMASMYGYEVDSLEDPCVLAADESLLLGGSLLLPGGNFLDIIPALKYVPPWVPGAKSVQIAAKVRELTEAVQTIPLEFAKNSVLNGTASPSLVSDMFEEKFRTGISKEKEKAVENIAYTVYGAAADTTISLTTSFFYYMVKFPEVQKKAQAEIDRLLGMKRLPEPEDRPHLPYLEALYRELMRVAAPLPFVLPRATTEDDYYDGYYIPKGSTVLPNVWAMLHDEERYPDAFALKPERFLDESGQLNDDDRILAYGFGRRICVGRHIGSSTIWLMMASVLSCFDIGYAKDENGNDIEIKDDYEEFGVFRHKAKFQCSFTIRSEDARRLVMNPN</sequence>
<evidence type="ECO:0000313" key="12">
    <source>
        <dbReference type="Proteomes" id="UP000521872"/>
    </source>
</evidence>
<evidence type="ECO:0008006" key="13">
    <source>
        <dbReference type="Google" id="ProtNLM"/>
    </source>
</evidence>
<keyword evidence="10" id="KW-0732">Signal</keyword>
<evidence type="ECO:0000256" key="10">
    <source>
        <dbReference type="SAM" id="SignalP"/>
    </source>
</evidence>
<evidence type="ECO:0000256" key="5">
    <source>
        <dbReference type="ARBA" id="ARBA00022723"/>
    </source>
</evidence>
<evidence type="ECO:0000256" key="9">
    <source>
        <dbReference type="PIRSR" id="PIRSR602401-1"/>
    </source>
</evidence>
<gene>
    <name evidence="11" type="ORF">D9613_001208</name>
</gene>
<comment type="cofactor">
    <cofactor evidence="1 9">
        <name>heme</name>
        <dbReference type="ChEBI" id="CHEBI:30413"/>
    </cofactor>
</comment>
<dbReference type="Pfam" id="PF00067">
    <property type="entry name" value="p450"/>
    <property type="match status" value="1"/>
</dbReference>
<accession>A0A8H4QZ81</accession>
<feature type="signal peptide" evidence="10">
    <location>
        <begin position="1"/>
        <end position="16"/>
    </location>
</feature>
<dbReference type="InterPro" id="IPR002401">
    <property type="entry name" value="Cyt_P450_E_grp-I"/>
</dbReference>
<keyword evidence="7 9" id="KW-0408">Iron</keyword>
<dbReference type="InterPro" id="IPR001128">
    <property type="entry name" value="Cyt_P450"/>
</dbReference>
<evidence type="ECO:0000256" key="6">
    <source>
        <dbReference type="ARBA" id="ARBA00023002"/>
    </source>
</evidence>
<keyword evidence="6" id="KW-0560">Oxidoreductase</keyword>
<reference evidence="11 12" key="1">
    <citation type="submission" date="2019-12" db="EMBL/GenBank/DDBJ databases">
        <authorList>
            <person name="Floudas D."/>
            <person name="Bentzer J."/>
            <person name="Ahren D."/>
            <person name="Johansson T."/>
            <person name="Persson P."/>
            <person name="Tunlid A."/>
        </authorList>
    </citation>
    <scope>NUCLEOTIDE SEQUENCE [LARGE SCALE GENOMIC DNA]</scope>
    <source>
        <strain evidence="11 12">CBS 102.39</strain>
    </source>
</reference>
<dbReference type="GO" id="GO:0005506">
    <property type="term" value="F:iron ion binding"/>
    <property type="evidence" value="ECO:0007669"/>
    <property type="project" value="InterPro"/>
</dbReference>
<dbReference type="AlphaFoldDB" id="A0A8H4QZ81"/>
<organism evidence="11 12">
    <name type="scientific">Agrocybe pediades</name>
    <dbReference type="NCBI Taxonomy" id="84607"/>
    <lineage>
        <taxon>Eukaryota</taxon>
        <taxon>Fungi</taxon>
        <taxon>Dikarya</taxon>
        <taxon>Basidiomycota</taxon>
        <taxon>Agaricomycotina</taxon>
        <taxon>Agaricomycetes</taxon>
        <taxon>Agaricomycetidae</taxon>
        <taxon>Agaricales</taxon>
        <taxon>Agaricineae</taxon>
        <taxon>Strophariaceae</taxon>
        <taxon>Agrocybe</taxon>
    </lineage>
</organism>
<comment type="similarity">
    <text evidence="3">Belongs to the cytochrome P450 family.</text>
</comment>
<comment type="caution">
    <text evidence="11">The sequence shown here is derived from an EMBL/GenBank/DDBJ whole genome shotgun (WGS) entry which is preliminary data.</text>
</comment>
<dbReference type="InterPro" id="IPR050364">
    <property type="entry name" value="Cytochrome_P450_fung"/>
</dbReference>
<keyword evidence="4 9" id="KW-0349">Heme</keyword>
<evidence type="ECO:0000256" key="2">
    <source>
        <dbReference type="ARBA" id="ARBA00005179"/>
    </source>
</evidence>
<dbReference type="PANTHER" id="PTHR46300">
    <property type="entry name" value="P450, PUTATIVE (EUROFUNG)-RELATED-RELATED"/>
    <property type="match status" value="1"/>
</dbReference>
<dbReference type="SUPFAM" id="SSF48264">
    <property type="entry name" value="Cytochrome P450"/>
    <property type="match status" value="1"/>
</dbReference>
<proteinExistence type="inferred from homology"/>
<keyword evidence="5 9" id="KW-0479">Metal-binding</keyword>
<evidence type="ECO:0000256" key="3">
    <source>
        <dbReference type="ARBA" id="ARBA00010617"/>
    </source>
</evidence>
<evidence type="ECO:0000256" key="8">
    <source>
        <dbReference type="ARBA" id="ARBA00023033"/>
    </source>
</evidence>
<dbReference type="GO" id="GO:0016705">
    <property type="term" value="F:oxidoreductase activity, acting on paired donors, with incorporation or reduction of molecular oxygen"/>
    <property type="evidence" value="ECO:0007669"/>
    <property type="project" value="InterPro"/>
</dbReference>
<evidence type="ECO:0000256" key="7">
    <source>
        <dbReference type="ARBA" id="ARBA00023004"/>
    </source>
</evidence>
<keyword evidence="8" id="KW-0503">Monooxygenase</keyword>
<comment type="pathway">
    <text evidence="2">Secondary metabolite biosynthesis.</text>
</comment>
<dbReference type="InterPro" id="IPR036396">
    <property type="entry name" value="Cyt_P450_sf"/>
</dbReference>
<dbReference type="GO" id="GO:0004497">
    <property type="term" value="F:monooxygenase activity"/>
    <property type="evidence" value="ECO:0007669"/>
    <property type="project" value="UniProtKB-KW"/>
</dbReference>
<dbReference type="PANTHER" id="PTHR46300:SF7">
    <property type="entry name" value="P450, PUTATIVE (EUROFUNG)-RELATED"/>
    <property type="match status" value="1"/>
</dbReference>
<dbReference type="GO" id="GO:0020037">
    <property type="term" value="F:heme binding"/>
    <property type="evidence" value="ECO:0007669"/>
    <property type="project" value="InterPro"/>
</dbReference>
<evidence type="ECO:0000256" key="4">
    <source>
        <dbReference type="ARBA" id="ARBA00022617"/>
    </source>
</evidence>